<reference evidence="2 3" key="1">
    <citation type="submission" date="2019-09" db="EMBL/GenBank/DDBJ databases">
        <title>Genome sequence of Roseospira marina, one of the more divergent members of the non-sulfur purple photosynthetic bacterial family, the Rhodospirillaceae.</title>
        <authorList>
            <person name="Meyer T."/>
            <person name="Kyndt J."/>
        </authorList>
    </citation>
    <scope>NUCLEOTIDE SEQUENCE [LARGE SCALE GENOMIC DNA]</scope>
    <source>
        <strain evidence="2 3">DSM 15113</strain>
    </source>
</reference>
<dbReference type="GO" id="GO:0045004">
    <property type="term" value="P:DNA replication proofreading"/>
    <property type="evidence" value="ECO:0007669"/>
    <property type="project" value="TreeGrafter"/>
</dbReference>
<keyword evidence="2" id="KW-0540">Nuclease</keyword>
<keyword evidence="2" id="KW-0378">Hydrolase</keyword>
<accession>A0A5M6I7Y0</accession>
<dbReference type="CDD" id="cd06127">
    <property type="entry name" value="DEDDh"/>
    <property type="match status" value="1"/>
</dbReference>
<dbReference type="GO" id="GO:0008408">
    <property type="term" value="F:3'-5' exonuclease activity"/>
    <property type="evidence" value="ECO:0007669"/>
    <property type="project" value="TreeGrafter"/>
</dbReference>
<dbReference type="PANTHER" id="PTHR30231">
    <property type="entry name" value="DNA POLYMERASE III SUBUNIT EPSILON"/>
    <property type="match status" value="1"/>
</dbReference>
<evidence type="ECO:0000313" key="2">
    <source>
        <dbReference type="EMBL" id="KAA5604384.1"/>
    </source>
</evidence>
<keyword evidence="3" id="KW-1185">Reference proteome</keyword>
<sequence>MALIAGLDLETTGLLGKDGTPGDQRIVEVCVQLWCLESRSRKLNFVQRIDPQRSITEKAQAVHGITAADLIGKPLWDEVAPKTHVILNKSIMTVAHNGVGFDAPFINGEFRRVGLSEVGPFLDTMLNGRFATPTGAVPSLEKLCFSCGVYYDHDLAHGADYDVTVMMECFFKALDWGWITLPSSVIRDAA</sequence>
<keyword evidence="2" id="KW-0269">Exonuclease</keyword>
<dbReference type="AlphaFoldDB" id="A0A5M6I7Y0"/>
<dbReference type="Pfam" id="PF00929">
    <property type="entry name" value="RNase_T"/>
    <property type="match status" value="1"/>
</dbReference>
<dbReference type="SUPFAM" id="SSF53098">
    <property type="entry name" value="Ribonuclease H-like"/>
    <property type="match status" value="1"/>
</dbReference>
<evidence type="ECO:0000313" key="3">
    <source>
        <dbReference type="Proteomes" id="UP000324065"/>
    </source>
</evidence>
<dbReference type="RefSeq" id="WP_150063476.1">
    <property type="nucleotide sequence ID" value="NZ_JACHII010000014.1"/>
</dbReference>
<dbReference type="OrthoDB" id="7427781at2"/>
<name>A0A5M6I7Y0_9PROT</name>
<dbReference type="GO" id="GO:0003676">
    <property type="term" value="F:nucleic acid binding"/>
    <property type="evidence" value="ECO:0007669"/>
    <property type="project" value="InterPro"/>
</dbReference>
<organism evidence="2 3">
    <name type="scientific">Roseospira marina</name>
    <dbReference type="NCBI Taxonomy" id="140057"/>
    <lineage>
        <taxon>Bacteria</taxon>
        <taxon>Pseudomonadati</taxon>
        <taxon>Pseudomonadota</taxon>
        <taxon>Alphaproteobacteria</taxon>
        <taxon>Rhodospirillales</taxon>
        <taxon>Rhodospirillaceae</taxon>
        <taxon>Roseospira</taxon>
    </lineage>
</organism>
<dbReference type="Gene3D" id="3.30.420.10">
    <property type="entry name" value="Ribonuclease H-like superfamily/Ribonuclease H"/>
    <property type="match status" value="1"/>
</dbReference>
<dbReference type="Proteomes" id="UP000324065">
    <property type="component" value="Unassembled WGS sequence"/>
</dbReference>
<protein>
    <submittedName>
        <fullName evidence="2">3'-5' exonuclease</fullName>
    </submittedName>
</protein>
<dbReference type="EMBL" id="VWPJ01000018">
    <property type="protein sequence ID" value="KAA5604384.1"/>
    <property type="molecule type" value="Genomic_DNA"/>
</dbReference>
<dbReference type="InterPro" id="IPR036397">
    <property type="entry name" value="RNaseH_sf"/>
</dbReference>
<evidence type="ECO:0000259" key="1">
    <source>
        <dbReference type="SMART" id="SM00479"/>
    </source>
</evidence>
<dbReference type="InterPro" id="IPR012337">
    <property type="entry name" value="RNaseH-like_sf"/>
</dbReference>
<dbReference type="SMART" id="SM00479">
    <property type="entry name" value="EXOIII"/>
    <property type="match status" value="1"/>
</dbReference>
<proteinExistence type="predicted"/>
<feature type="domain" description="Exonuclease" evidence="1">
    <location>
        <begin position="2"/>
        <end position="179"/>
    </location>
</feature>
<gene>
    <name evidence="2" type="ORF">F1188_16110</name>
</gene>
<dbReference type="PANTHER" id="PTHR30231:SF41">
    <property type="entry name" value="DNA POLYMERASE III SUBUNIT EPSILON"/>
    <property type="match status" value="1"/>
</dbReference>
<comment type="caution">
    <text evidence="2">The sequence shown here is derived from an EMBL/GenBank/DDBJ whole genome shotgun (WGS) entry which is preliminary data.</text>
</comment>
<dbReference type="InterPro" id="IPR013520">
    <property type="entry name" value="Ribonucl_H"/>
</dbReference>
<dbReference type="GO" id="GO:0005829">
    <property type="term" value="C:cytosol"/>
    <property type="evidence" value="ECO:0007669"/>
    <property type="project" value="TreeGrafter"/>
</dbReference>